<dbReference type="EMBL" id="MW525445">
    <property type="protein sequence ID" value="QVV23915.1"/>
    <property type="molecule type" value="Genomic_DNA"/>
</dbReference>
<proteinExistence type="predicted"/>
<dbReference type="GO" id="GO:0004519">
    <property type="term" value="F:endonuclease activity"/>
    <property type="evidence" value="ECO:0007669"/>
    <property type="project" value="InterPro"/>
</dbReference>
<evidence type="ECO:0000259" key="1">
    <source>
        <dbReference type="PROSITE" id="PS50164"/>
    </source>
</evidence>
<dbReference type="AlphaFoldDB" id="A0A8E7DN36"/>
<dbReference type="GO" id="GO:0003677">
    <property type="term" value="F:DNA binding"/>
    <property type="evidence" value="ECO:0007669"/>
    <property type="project" value="InterPro"/>
</dbReference>
<dbReference type="SMART" id="SM00465">
    <property type="entry name" value="GIYc"/>
    <property type="match status" value="1"/>
</dbReference>
<dbReference type="Pfam" id="PF07460">
    <property type="entry name" value="NUMOD3"/>
    <property type="match status" value="1"/>
</dbReference>
<dbReference type="InterPro" id="IPR000305">
    <property type="entry name" value="GIY-YIG_endonuc"/>
</dbReference>
<dbReference type="InterPro" id="IPR006350">
    <property type="entry name" value="Intron_endoG1"/>
</dbReference>
<name>A0A8E7DN36_9HYPO</name>
<reference evidence="2" key="1">
    <citation type="submission" date="2021-01" db="EMBL/GenBank/DDBJ databases">
        <title>The complete mitochondrial genome sequence of Trichoderma cornu-damae (Agaricales, Basidiomycota).</title>
        <authorList>
            <person name="Jo J.W."/>
            <person name="Kwak Y.-N."/>
            <person name="Lee H."/>
            <person name="Kim C.-S."/>
            <person name="Chung J.-W."/>
        </authorList>
    </citation>
    <scope>NUCLEOTIDE SEQUENCE</scope>
    <source>
        <strain evidence="2">KA19-0412C</strain>
    </source>
</reference>
<gene>
    <name evidence="2" type="primary">orf116</name>
</gene>
<keyword evidence="2" id="KW-0496">Mitochondrion</keyword>
<accession>A0A8E7DN36</accession>
<dbReference type="NCBIfam" id="TIGR01453">
    <property type="entry name" value="grpIintron_endo"/>
    <property type="match status" value="1"/>
</dbReference>
<sequence>MNQRKQIRLDNNGKTGIYAWENKINNKIYVGSGDPLYSRISDYYQPWYWKSRTGIYIVRSLNKYTMSNFNLHILEYSDSENVIICEQKWIDLLQPEYNLSLMAGRTKGYKPRLESIEKMRISATGRKHSDIVRDLMSKNRRGLNNSFYNKKHTAETIEKFKEIARNRDYTPVKGLEVEITDIETNIITVYSSVREAAKFLNSDIKTLLRREASQKEKGVNKLYRNRYVIYINRN</sequence>
<dbReference type="CDD" id="cd10445">
    <property type="entry name" value="GIY-YIG_bI1_like"/>
    <property type="match status" value="1"/>
</dbReference>
<dbReference type="Pfam" id="PF01541">
    <property type="entry name" value="GIY-YIG"/>
    <property type="match status" value="1"/>
</dbReference>
<geneLocation type="mitochondrion" evidence="2"/>
<feature type="domain" description="GIY-YIG" evidence="1">
    <location>
        <begin position="13"/>
        <end position="99"/>
    </location>
</feature>
<dbReference type="InterPro" id="IPR010896">
    <property type="entry name" value="NUMOD1"/>
</dbReference>
<dbReference type="Pfam" id="PF07453">
    <property type="entry name" value="NUMOD1"/>
    <property type="match status" value="1"/>
</dbReference>
<dbReference type="InterPro" id="IPR003611">
    <property type="entry name" value="NUMOD3"/>
</dbReference>
<organism evidence="2">
    <name type="scientific">Trichoderma cornu-damae</name>
    <dbReference type="NCBI Taxonomy" id="654480"/>
    <lineage>
        <taxon>Eukaryota</taxon>
        <taxon>Fungi</taxon>
        <taxon>Dikarya</taxon>
        <taxon>Ascomycota</taxon>
        <taxon>Pezizomycotina</taxon>
        <taxon>Sordariomycetes</taxon>
        <taxon>Hypocreomycetidae</taxon>
        <taxon>Hypocreales</taxon>
        <taxon>Hypocreaceae</taxon>
        <taxon>Trichoderma</taxon>
    </lineage>
</organism>
<protein>
    <recommendedName>
        <fullName evidence="1">GIY-YIG domain-containing protein</fullName>
    </recommendedName>
</protein>
<evidence type="ECO:0000313" key="2">
    <source>
        <dbReference type="EMBL" id="QVV23915.1"/>
    </source>
</evidence>
<dbReference type="SMART" id="SM00496">
    <property type="entry name" value="IENR2"/>
    <property type="match status" value="3"/>
</dbReference>
<dbReference type="PROSITE" id="PS50164">
    <property type="entry name" value="GIY_YIG"/>
    <property type="match status" value="1"/>
</dbReference>